<accession>A0A5J5BW63</accession>
<feature type="domain" description="Reticulon" evidence="7">
    <location>
        <begin position="18"/>
        <end position="202"/>
    </location>
</feature>
<evidence type="ECO:0000256" key="5">
    <source>
        <dbReference type="ARBA" id="ARBA00023136"/>
    </source>
</evidence>
<evidence type="ECO:0000313" key="9">
    <source>
        <dbReference type="Proteomes" id="UP000325577"/>
    </source>
</evidence>
<dbReference type="GO" id="GO:0009617">
    <property type="term" value="P:response to bacterium"/>
    <property type="evidence" value="ECO:0007669"/>
    <property type="project" value="InterPro"/>
</dbReference>
<dbReference type="InterPro" id="IPR045064">
    <property type="entry name" value="Reticulon-like"/>
</dbReference>
<dbReference type="Pfam" id="PF02453">
    <property type="entry name" value="Reticulon"/>
    <property type="match status" value="1"/>
</dbReference>
<dbReference type="EMBL" id="CM018033">
    <property type="protein sequence ID" value="KAA8545822.1"/>
    <property type="molecule type" value="Genomic_DNA"/>
</dbReference>
<feature type="transmembrane region" description="Helical" evidence="6">
    <location>
        <begin position="24"/>
        <end position="44"/>
    </location>
</feature>
<feature type="transmembrane region" description="Helical" evidence="6">
    <location>
        <begin position="51"/>
        <end position="70"/>
    </location>
</feature>
<dbReference type="OrthoDB" id="567788at2759"/>
<name>A0A5J5BW63_9ASTE</name>
<sequence length="223" mass="24861">MGDSRRSSVHQALGGGAVADVLLWKRWCAGVVLLATAATLWFLFEQAGYNLLSFVAIVLLLDVVILFSWAKSATLLNRPLPPLPHLEVSEESVLRAIDATRGCINHALSVARDIAVDGNFKVFLQVAFGLWVISYIGSFFNFLTLVGIAVLLSLSVPVLYDKYQDQVDDKLIRAHKIIQTTYRKLDDNILRKIPIPLNKKRRLSRPSSSCCVLNINVNYHSAW</sequence>
<proteinExistence type="predicted"/>
<evidence type="ECO:0000259" key="7">
    <source>
        <dbReference type="PROSITE" id="PS50845"/>
    </source>
</evidence>
<dbReference type="Proteomes" id="UP000325577">
    <property type="component" value="Linkage Group LG10"/>
</dbReference>
<keyword evidence="4 6" id="KW-1133">Transmembrane helix</keyword>
<evidence type="ECO:0000256" key="1">
    <source>
        <dbReference type="ARBA" id="ARBA00004477"/>
    </source>
</evidence>
<evidence type="ECO:0000256" key="4">
    <source>
        <dbReference type="ARBA" id="ARBA00022989"/>
    </source>
</evidence>
<dbReference type="GO" id="GO:0005789">
    <property type="term" value="C:endoplasmic reticulum membrane"/>
    <property type="evidence" value="ECO:0007669"/>
    <property type="project" value="UniProtKB-SubCell"/>
</dbReference>
<keyword evidence="3 6" id="KW-0256">Endoplasmic reticulum</keyword>
<keyword evidence="9" id="KW-1185">Reference proteome</keyword>
<evidence type="ECO:0000313" key="8">
    <source>
        <dbReference type="EMBL" id="KAA8545822.1"/>
    </source>
</evidence>
<evidence type="ECO:0000256" key="3">
    <source>
        <dbReference type="ARBA" id="ARBA00022824"/>
    </source>
</evidence>
<reference evidence="8 9" key="1">
    <citation type="submission" date="2019-09" db="EMBL/GenBank/DDBJ databases">
        <title>A chromosome-level genome assembly of the Chinese tupelo Nyssa sinensis.</title>
        <authorList>
            <person name="Yang X."/>
            <person name="Kang M."/>
            <person name="Yang Y."/>
            <person name="Xiong H."/>
            <person name="Wang M."/>
            <person name="Zhang Z."/>
            <person name="Wang Z."/>
            <person name="Wu H."/>
            <person name="Ma T."/>
            <person name="Liu J."/>
            <person name="Xi Z."/>
        </authorList>
    </citation>
    <scope>NUCLEOTIDE SEQUENCE [LARGE SCALE GENOMIC DNA]</scope>
    <source>
        <strain evidence="8">J267</strain>
        <tissue evidence="8">Leaf</tissue>
    </source>
</reference>
<dbReference type="AlphaFoldDB" id="A0A5J5BW63"/>
<keyword evidence="2 6" id="KW-0812">Transmembrane</keyword>
<keyword evidence="5 6" id="KW-0472">Membrane</keyword>
<gene>
    <name evidence="8" type="ORF">F0562_020727</name>
</gene>
<dbReference type="PANTHER" id="PTHR10994">
    <property type="entry name" value="RETICULON"/>
    <property type="match status" value="1"/>
</dbReference>
<feature type="transmembrane region" description="Helical" evidence="6">
    <location>
        <begin position="128"/>
        <end position="154"/>
    </location>
</feature>
<organism evidence="8 9">
    <name type="scientific">Nyssa sinensis</name>
    <dbReference type="NCBI Taxonomy" id="561372"/>
    <lineage>
        <taxon>Eukaryota</taxon>
        <taxon>Viridiplantae</taxon>
        <taxon>Streptophyta</taxon>
        <taxon>Embryophyta</taxon>
        <taxon>Tracheophyta</taxon>
        <taxon>Spermatophyta</taxon>
        <taxon>Magnoliopsida</taxon>
        <taxon>eudicotyledons</taxon>
        <taxon>Gunneridae</taxon>
        <taxon>Pentapetalae</taxon>
        <taxon>asterids</taxon>
        <taxon>Cornales</taxon>
        <taxon>Nyssaceae</taxon>
        <taxon>Nyssa</taxon>
    </lineage>
</organism>
<evidence type="ECO:0000256" key="2">
    <source>
        <dbReference type="ARBA" id="ARBA00022692"/>
    </source>
</evidence>
<evidence type="ECO:0000256" key="6">
    <source>
        <dbReference type="RuleBase" id="RU363132"/>
    </source>
</evidence>
<comment type="subcellular location">
    <subcellularLocation>
        <location evidence="1 6">Endoplasmic reticulum membrane</location>
        <topology evidence="1 6">Multi-pass membrane protein</topology>
    </subcellularLocation>
</comment>
<protein>
    <recommendedName>
        <fullName evidence="6">Reticulon-like protein</fullName>
    </recommendedName>
</protein>
<dbReference type="PANTHER" id="PTHR10994:SF154">
    <property type="entry name" value="RETICULON-LIKE PROTEIN B11"/>
    <property type="match status" value="1"/>
</dbReference>
<dbReference type="InterPro" id="IPR003388">
    <property type="entry name" value="Reticulon"/>
</dbReference>
<dbReference type="PROSITE" id="PS50845">
    <property type="entry name" value="RETICULON"/>
    <property type="match status" value="1"/>
</dbReference>